<dbReference type="Proteomes" id="UP000601435">
    <property type="component" value="Unassembled WGS sequence"/>
</dbReference>
<dbReference type="OrthoDB" id="458249at2759"/>
<dbReference type="EMBL" id="CAJNJA010069966">
    <property type="protein sequence ID" value="CAE7899577.1"/>
    <property type="molecule type" value="Genomic_DNA"/>
</dbReference>
<feature type="region of interest" description="Disordered" evidence="2">
    <location>
        <begin position="1"/>
        <end position="60"/>
    </location>
</feature>
<evidence type="ECO:0000256" key="2">
    <source>
        <dbReference type="SAM" id="MobiDB-lite"/>
    </source>
</evidence>
<protein>
    <submittedName>
        <fullName evidence="3">Uncharacterized protein</fullName>
    </submittedName>
</protein>
<feature type="compositionally biased region" description="Basic and acidic residues" evidence="2">
    <location>
        <begin position="1"/>
        <end position="12"/>
    </location>
</feature>
<comment type="caution">
    <text evidence="3">The sequence shown here is derived from an EMBL/GenBank/DDBJ whole genome shotgun (WGS) entry which is preliminary data.</text>
</comment>
<keyword evidence="1" id="KW-0175">Coiled coil</keyword>
<accession>A0A813BFP2</accession>
<evidence type="ECO:0000256" key="1">
    <source>
        <dbReference type="SAM" id="Coils"/>
    </source>
</evidence>
<reference evidence="3" key="1">
    <citation type="submission" date="2021-02" db="EMBL/GenBank/DDBJ databases">
        <authorList>
            <person name="Dougan E. K."/>
            <person name="Rhodes N."/>
            <person name="Thang M."/>
            <person name="Chan C."/>
        </authorList>
    </citation>
    <scope>NUCLEOTIDE SEQUENCE</scope>
</reference>
<feature type="region of interest" description="Disordered" evidence="2">
    <location>
        <begin position="252"/>
        <end position="338"/>
    </location>
</feature>
<evidence type="ECO:0000313" key="3">
    <source>
        <dbReference type="EMBL" id="CAE7899577.1"/>
    </source>
</evidence>
<dbReference type="AlphaFoldDB" id="A0A813BFP2"/>
<name>A0A813BFP2_9DINO</name>
<feature type="compositionally biased region" description="Polar residues" evidence="2">
    <location>
        <begin position="203"/>
        <end position="214"/>
    </location>
</feature>
<gene>
    <name evidence="3" type="ORF">SNEC2469_LOCUS30227</name>
</gene>
<proteinExistence type="predicted"/>
<keyword evidence="4" id="KW-1185">Reference proteome</keyword>
<feature type="region of interest" description="Disordered" evidence="2">
    <location>
        <begin position="198"/>
        <end position="236"/>
    </location>
</feature>
<feature type="compositionally biased region" description="Basic and acidic residues" evidence="2">
    <location>
        <begin position="305"/>
        <end position="316"/>
    </location>
</feature>
<organism evidence="3 4">
    <name type="scientific">Symbiodinium necroappetens</name>
    <dbReference type="NCBI Taxonomy" id="1628268"/>
    <lineage>
        <taxon>Eukaryota</taxon>
        <taxon>Sar</taxon>
        <taxon>Alveolata</taxon>
        <taxon>Dinophyceae</taxon>
        <taxon>Suessiales</taxon>
        <taxon>Symbiodiniaceae</taxon>
        <taxon>Symbiodinium</taxon>
    </lineage>
</organism>
<sequence>MGRGKNRADGRPWRQQGTQGRQANQGGGQPGENGQSRSWAFWSGTWKSSPRQSSKSEKVSFPAYDAGWKQSAELMEVSSSATSAGGTARGGIVQDVQAAINQARKVEQRLHQLQQESLKKGNAWDTWVREMRSTYARELERHRAEQKRLATDIRELEEMTHAAYVNVQQAAMHQKAVERIEPPPLEWEEAMEIDDDLTEEQTRNWGSSPFSDSGSRMAGTERDALAVSDAYPTPPGLADAVVRAHAANALDPRAMPNAPSQGQSALAAKLSDKRRACRQAMAPFGLGRLSPDATVEPPAAPSDARPSEPRQGIIHDDPDELVASGLPGDHSPGLGKLE</sequence>
<feature type="coiled-coil region" evidence="1">
    <location>
        <begin position="96"/>
        <end position="159"/>
    </location>
</feature>
<evidence type="ECO:0000313" key="4">
    <source>
        <dbReference type="Proteomes" id="UP000601435"/>
    </source>
</evidence>